<accession>A0A0G0DCQ7</accession>
<comment type="caution">
    <text evidence="3">The sequence shown here is derived from an EMBL/GenBank/DDBJ whole genome shotgun (WGS) entry which is preliminary data.</text>
</comment>
<feature type="transmembrane region" description="Helical" evidence="2">
    <location>
        <begin position="240"/>
        <end position="260"/>
    </location>
</feature>
<evidence type="ECO:0000313" key="4">
    <source>
        <dbReference type="Proteomes" id="UP000034140"/>
    </source>
</evidence>
<protein>
    <recommendedName>
        <fullName evidence="5">Baseplate protein J-like domain-containing protein</fullName>
    </recommendedName>
</protein>
<keyword evidence="2" id="KW-0812">Transmembrane</keyword>
<keyword evidence="2" id="KW-0472">Membrane</keyword>
<evidence type="ECO:0008006" key="5">
    <source>
        <dbReference type="Google" id="ProtNLM"/>
    </source>
</evidence>
<gene>
    <name evidence="3" type="ORF">UR96_C0033G0005</name>
</gene>
<feature type="compositionally biased region" description="Low complexity" evidence="1">
    <location>
        <begin position="125"/>
        <end position="138"/>
    </location>
</feature>
<organism evidence="3 4">
    <name type="scientific">candidate division WS6 bacterium GW2011_GWC1_36_11</name>
    <dbReference type="NCBI Taxonomy" id="1619090"/>
    <lineage>
        <taxon>Bacteria</taxon>
        <taxon>Candidatus Dojkabacteria</taxon>
    </lineage>
</organism>
<dbReference type="AlphaFoldDB" id="A0A0G0DCQ7"/>
<evidence type="ECO:0000256" key="2">
    <source>
        <dbReference type="SAM" id="Phobius"/>
    </source>
</evidence>
<name>A0A0G0DCQ7_9BACT</name>
<proteinExistence type="predicted"/>
<reference evidence="3 4" key="1">
    <citation type="journal article" date="2015" name="Nature">
        <title>rRNA introns, odd ribosomes, and small enigmatic genomes across a large radiation of phyla.</title>
        <authorList>
            <person name="Brown C.T."/>
            <person name="Hug L.A."/>
            <person name="Thomas B.C."/>
            <person name="Sharon I."/>
            <person name="Castelle C.J."/>
            <person name="Singh A."/>
            <person name="Wilkins M.J."/>
            <person name="Williams K.H."/>
            <person name="Banfield J.F."/>
        </authorList>
    </citation>
    <scope>NUCLEOTIDE SEQUENCE [LARGE SCALE GENOMIC DNA]</scope>
</reference>
<dbReference type="EMBL" id="LBRE01000033">
    <property type="protein sequence ID" value="KKP91248.1"/>
    <property type="molecule type" value="Genomic_DNA"/>
</dbReference>
<feature type="compositionally biased region" description="Basic and acidic residues" evidence="1">
    <location>
        <begin position="111"/>
        <end position="124"/>
    </location>
</feature>
<evidence type="ECO:0000313" key="3">
    <source>
        <dbReference type="EMBL" id="KKP91248.1"/>
    </source>
</evidence>
<feature type="region of interest" description="Disordered" evidence="1">
    <location>
        <begin position="83"/>
        <end position="143"/>
    </location>
</feature>
<evidence type="ECO:0000256" key="1">
    <source>
        <dbReference type="SAM" id="MobiDB-lite"/>
    </source>
</evidence>
<keyword evidence="2" id="KW-1133">Transmembrane helix</keyword>
<sequence>MEENEKITKIVVGREDELTDVVSGILNAKTDRIILTFAEESDILISSINLSVIKETAEEEGKVLVCQIIKNPTGQRNSKIAGITTIDTPNNPTEDVWEKAQTPEPVAKSPVVEKSEAKLEEKPTTSESSNSKSSSFETRINEAIQKSRTDIEKKKDVKTIHQDGIIISVGEDLPSEENDTSEVKPNLSNLDFKDVLKTEQSHKDRKPLFSFLQFLRPKTKSSPSNTISTQAPLTRKFKKLLPILLISVVFITALVLVVYLNTVPFVKVRVFVKAQEVSIERTFTGDANIKEIDFEALKIPIKTESVEEARSTSITATGRAFKGEKSAGAVTLTHPNPSGTCTALSLPAGQVVISADGKTYSLDSAISLECDSFLTTPVHATDIGEEYNTPSSYFTVQNYSSTEVFGYRSGTFTGGSKTEYTVLSLSDVNTASDELKTSSISEAEKALQEKQGEWALITDSVKSEIKKDSLKTDVAIGAEATQANLSLTVTSSGTYYYSNGFDAGVATLLTTEAQTKNLFQTDQNLDLTLGEDIQKDVSVVQKTDNSVLIKLIASGSVQPKIDKTEIVNTLKGKKWKEGTTYLDGLKYSDKATMYEFNPVNFPQSLYYFPKRQGGILVEIVDI</sequence>
<dbReference type="Proteomes" id="UP000034140">
    <property type="component" value="Unassembled WGS sequence"/>
</dbReference>